<dbReference type="PANTHER" id="PTHR43075:SF1">
    <property type="entry name" value="FORMATE LYASE ACTIVATING ENZYME, PUTATIVE (AFU_ORTHOLOGUE AFUA_2G15630)-RELATED"/>
    <property type="match status" value="1"/>
</dbReference>
<feature type="non-terminal residue" evidence="1">
    <location>
        <position position="1"/>
    </location>
</feature>
<evidence type="ECO:0008006" key="2">
    <source>
        <dbReference type="Google" id="ProtNLM"/>
    </source>
</evidence>
<organism evidence="1">
    <name type="scientific">marine sediment metagenome</name>
    <dbReference type="NCBI Taxonomy" id="412755"/>
    <lineage>
        <taxon>unclassified sequences</taxon>
        <taxon>metagenomes</taxon>
        <taxon>ecological metagenomes</taxon>
    </lineage>
</organism>
<dbReference type="EMBL" id="BARW01029179">
    <property type="protein sequence ID" value="GAJ06662.1"/>
    <property type="molecule type" value="Genomic_DNA"/>
</dbReference>
<proteinExistence type="predicted"/>
<name>X1USS4_9ZZZZ</name>
<dbReference type="AlphaFoldDB" id="X1USS4"/>
<gene>
    <name evidence="1" type="ORF">S12H4_46956</name>
</gene>
<accession>X1USS4</accession>
<protein>
    <recommendedName>
        <fullName evidence="2">Radical SAM protein</fullName>
    </recommendedName>
</protein>
<dbReference type="PANTHER" id="PTHR43075">
    <property type="entry name" value="FORMATE LYASE ACTIVATING ENZYME, PUTATIVE (AFU_ORTHOLOGUE AFUA_2G15630)-RELATED"/>
    <property type="match status" value="1"/>
</dbReference>
<comment type="caution">
    <text evidence="1">The sequence shown here is derived from an EMBL/GenBank/DDBJ whole genome shotgun (WGS) entry which is preliminary data.</text>
</comment>
<sequence length="169" mass="18712">VISTVSADDQPQWGQRYSRNMVSGETGLPDTFDPATGKNIKWVVPLGTQTYSDPAAAEQLSAAADYPQVNRSALKEMHRQTGDLQVENGLATRGLLVRHLVLPENLAGSFEIIDFLTEEISTSTTINIMDQYRPCYNASAHPKINRRPTQKEIQSARQYAIKKGLNVLP</sequence>
<dbReference type="InterPro" id="IPR040085">
    <property type="entry name" value="MJ0674-like"/>
</dbReference>
<evidence type="ECO:0000313" key="1">
    <source>
        <dbReference type="EMBL" id="GAJ06662.1"/>
    </source>
</evidence>
<reference evidence="1" key="1">
    <citation type="journal article" date="2014" name="Front. Microbiol.">
        <title>High frequency of phylogenetically diverse reductive dehalogenase-homologous genes in deep subseafloor sedimentary metagenomes.</title>
        <authorList>
            <person name="Kawai M."/>
            <person name="Futagami T."/>
            <person name="Toyoda A."/>
            <person name="Takaki Y."/>
            <person name="Nishi S."/>
            <person name="Hori S."/>
            <person name="Arai W."/>
            <person name="Tsubouchi T."/>
            <person name="Morono Y."/>
            <person name="Uchiyama I."/>
            <person name="Ito T."/>
            <person name="Fujiyama A."/>
            <person name="Inagaki F."/>
            <person name="Takami H."/>
        </authorList>
    </citation>
    <scope>NUCLEOTIDE SEQUENCE</scope>
    <source>
        <strain evidence="1">Expedition CK06-06</strain>
    </source>
</reference>